<keyword evidence="3 6" id="KW-0812">Transmembrane</keyword>
<protein>
    <submittedName>
        <fullName evidence="9">Putative ABC transport system permease protein</fullName>
    </submittedName>
</protein>
<dbReference type="GO" id="GO:0022857">
    <property type="term" value="F:transmembrane transporter activity"/>
    <property type="evidence" value="ECO:0007669"/>
    <property type="project" value="TreeGrafter"/>
</dbReference>
<evidence type="ECO:0000313" key="9">
    <source>
        <dbReference type="EMBL" id="TDQ09764.1"/>
    </source>
</evidence>
<feature type="transmembrane region" description="Helical" evidence="6">
    <location>
        <begin position="367"/>
        <end position="387"/>
    </location>
</feature>
<evidence type="ECO:0000259" key="8">
    <source>
        <dbReference type="Pfam" id="PF12704"/>
    </source>
</evidence>
<reference evidence="9 10" key="1">
    <citation type="submission" date="2019-03" db="EMBL/GenBank/DDBJ databases">
        <title>Genomic Encyclopedia of Archaeal and Bacterial Type Strains, Phase II (KMG-II): from individual species to whole genera.</title>
        <authorList>
            <person name="Goeker M."/>
        </authorList>
    </citation>
    <scope>NUCLEOTIDE SEQUENCE [LARGE SCALE GENOMIC DNA]</scope>
    <source>
        <strain evidence="9 10">DSM 19035</strain>
    </source>
</reference>
<feature type="domain" description="MacB-like periplasmic core" evidence="8">
    <location>
        <begin position="25"/>
        <end position="231"/>
    </location>
</feature>
<dbReference type="RefSeq" id="WP_133575824.1">
    <property type="nucleotide sequence ID" value="NZ_SNYC01000004.1"/>
</dbReference>
<accession>A0A4R6SYK3</accession>
<dbReference type="AlphaFoldDB" id="A0A4R6SYK3"/>
<evidence type="ECO:0000256" key="5">
    <source>
        <dbReference type="ARBA" id="ARBA00023136"/>
    </source>
</evidence>
<evidence type="ECO:0000256" key="4">
    <source>
        <dbReference type="ARBA" id="ARBA00022989"/>
    </source>
</evidence>
<feature type="domain" description="ABC3 transporter permease C-terminal" evidence="7">
    <location>
        <begin position="271"/>
        <end position="392"/>
    </location>
</feature>
<dbReference type="PANTHER" id="PTHR30572:SF18">
    <property type="entry name" value="ABC-TYPE MACROLIDE FAMILY EXPORT SYSTEM PERMEASE COMPONENT 2"/>
    <property type="match status" value="1"/>
</dbReference>
<dbReference type="OrthoDB" id="8740261at2"/>
<name>A0A4R6SYK3_9SPHI</name>
<dbReference type="GO" id="GO:0005886">
    <property type="term" value="C:plasma membrane"/>
    <property type="evidence" value="ECO:0007669"/>
    <property type="project" value="UniProtKB-SubCell"/>
</dbReference>
<evidence type="ECO:0000313" key="10">
    <source>
        <dbReference type="Proteomes" id="UP000295620"/>
    </source>
</evidence>
<dbReference type="Pfam" id="PF02687">
    <property type="entry name" value="FtsX"/>
    <property type="match status" value="1"/>
</dbReference>
<dbReference type="EMBL" id="SNYC01000004">
    <property type="protein sequence ID" value="TDQ09764.1"/>
    <property type="molecule type" value="Genomic_DNA"/>
</dbReference>
<evidence type="ECO:0000256" key="3">
    <source>
        <dbReference type="ARBA" id="ARBA00022692"/>
    </source>
</evidence>
<dbReference type="PANTHER" id="PTHR30572">
    <property type="entry name" value="MEMBRANE COMPONENT OF TRANSPORTER-RELATED"/>
    <property type="match status" value="1"/>
</dbReference>
<keyword evidence="2" id="KW-1003">Cell membrane</keyword>
<dbReference type="InterPro" id="IPR003838">
    <property type="entry name" value="ABC3_permease_C"/>
</dbReference>
<keyword evidence="4 6" id="KW-1133">Transmembrane helix</keyword>
<dbReference type="InterPro" id="IPR050250">
    <property type="entry name" value="Macrolide_Exporter_MacB"/>
</dbReference>
<feature type="transmembrane region" description="Helical" evidence="6">
    <location>
        <begin position="321"/>
        <end position="347"/>
    </location>
</feature>
<evidence type="ECO:0000256" key="6">
    <source>
        <dbReference type="SAM" id="Phobius"/>
    </source>
</evidence>
<dbReference type="Proteomes" id="UP000295620">
    <property type="component" value="Unassembled WGS sequence"/>
</dbReference>
<keyword evidence="5 6" id="KW-0472">Membrane</keyword>
<organism evidence="9 10">
    <name type="scientific">Pedobacter metabolipauper</name>
    <dbReference type="NCBI Taxonomy" id="425513"/>
    <lineage>
        <taxon>Bacteria</taxon>
        <taxon>Pseudomonadati</taxon>
        <taxon>Bacteroidota</taxon>
        <taxon>Sphingobacteriia</taxon>
        <taxon>Sphingobacteriales</taxon>
        <taxon>Sphingobacteriaceae</taxon>
        <taxon>Pedobacter</taxon>
    </lineage>
</organism>
<dbReference type="Pfam" id="PF12704">
    <property type="entry name" value="MacB_PCD"/>
    <property type="match status" value="1"/>
</dbReference>
<feature type="transmembrane region" description="Helical" evidence="6">
    <location>
        <begin position="21"/>
        <end position="45"/>
    </location>
</feature>
<comment type="caution">
    <text evidence="9">The sequence shown here is derived from an EMBL/GenBank/DDBJ whole genome shotgun (WGS) entry which is preliminary data.</text>
</comment>
<keyword evidence="10" id="KW-1185">Reference proteome</keyword>
<comment type="subcellular location">
    <subcellularLocation>
        <location evidence="1">Cell membrane</location>
        <topology evidence="1">Multi-pass membrane protein</topology>
    </subcellularLocation>
</comment>
<evidence type="ECO:0000256" key="1">
    <source>
        <dbReference type="ARBA" id="ARBA00004651"/>
    </source>
</evidence>
<feature type="transmembrane region" description="Helical" evidence="6">
    <location>
        <begin position="262"/>
        <end position="285"/>
    </location>
</feature>
<proteinExistence type="predicted"/>
<evidence type="ECO:0000256" key="2">
    <source>
        <dbReference type="ARBA" id="ARBA00022475"/>
    </source>
</evidence>
<gene>
    <name evidence="9" type="ORF">ATK78_1923</name>
</gene>
<sequence length="404" mass="45106">MLRNYIKIAFKVMLRQKFFTGVSLFGISFTIMIFSITTVIFDLGYGDNAPAVNRSRTLYLDGISMESPTVPYARVNIGDDFYKKLRDSRDVENICIYKAGNIRSFKNGKVIIFNVSYTDEELWHIYNYTFLEGRPYNKRDIITGKRYAVISESTKKYYFGNGSAIGKYIGDEKKFQIIGVVKNKVILYANGPEVANILIPYSISTTSYASSNPAIILAKSNKVIPDIKDELVRMTKRIDQYKSLKDIRIRLSGGTVFEMRDFGYAILGLSIFLFFIVVIPALNLIGLNVNRISERSSEIGIRKAFGASSSVLAGQFIIENIIITFIGGILGVILTFVVSSALVRMIFYNSPESADGVYSALISWKSVLYSILSALFFGLVSGVIPAWRMSRLHAIKALKGGSAS</sequence>
<dbReference type="InterPro" id="IPR025857">
    <property type="entry name" value="MacB_PCD"/>
</dbReference>
<evidence type="ECO:0000259" key="7">
    <source>
        <dbReference type="Pfam" id="PF02687"/>
    </source>
</evidence>